<dbReference type="Proteomes" id="UP000013776">
    <property type="component" value="Unassembled WGS sequence"/>
</dbReference>
<keyword evidence="3 5" id="KW-0371">Homeobox</keyword>
<feature type="compositionally biased region" description="Basic and acidic residues" evidence="7">
    <location>
        <begin position="611"/>
        <end position="621"/>
    </location>
</feature>
<feature type="region of interest" description="Disordered" evidence="7">
    <location>
        <begin position="351"/>
        <end position="381"/>
    </location>
</feature>
<evidence type="ECO:0000256" key="5">
    <source>
        <dbReference type="PROSITE-ProRule" id="PRU00108"/>
    </source>
</evidence>
<name>R4XBJ9_TAPDE</name>
<dbReference type="VEuPathDB" id="FungiDB:TAPDE_003098"/>
<dbReference type="Gene3D" id="1.10.10.60">
    <property type="entry name" value="Homeodomain-like"/>
    <property type="match status" value="1"/>
</dbReference>
<evidence type="ECO:0000256" key="3">
    <source>
        <dbReference type="ARBA" id="ARBA00023155"/>
    </source>
</evidence>
<reference evidence="9 10" key="1">
    <citation type="journal article" date="2013" name="MBio">
        <title>Genome sequencing of the plant pathogen Taphrina deformans, the causal agent of peach leaf curl.</title>
        <authorList>
            <person name="Cisse O.H."/>
            <person name="Almeida J.M.G.C.F."/>
            <person name="Fonseca A."/>
            <person name="Kumar A.A."/>
            <person name="Salojaervi J."/>
            <person name="Overmyer K."/>
            <person name="Hauser P.M."/>
            <person name="Pagni M."/>
        </authorList>
    </citation>
    <scope>NUCLEOTIDE SEQUENCE [LARGE SCALE GENOMIC DNA]</scope>
    <source>
        <strain evidence="10">PYCC 5710 / ATCC 11124 / CBS 356.35 / IMI 108563 / JCM 9778 / NBRC 8474</strain>
    </source>
</reference>
<dbReference type="EMBL" id="CAHR02000114">
    <property type="protein sequence ID" value="CCG82965.1"/>
    <property type="molecule type" value="Genomic_DNA"/>
</dbReference>
<dbReference type="SMART" id="SM00389">
    <property type="entry name" value="HOX"/>
    <property type="match status" value="1"/>
</dbReference>
<dbReference type="InterPro" id="IPR050453">
    <property type="entry name" value="LIM_Homeobox_TF"/>
</dbReference>
<feature type="region of interest" description="Disordered" evidence="7">
    <location>
        <begin position="1"/>
        <end position="39"/>
    </location>
</feature>
<feature type="DNA-binding region" description="Homeobox" evidence="5">
    <location>
        <begin position="204"/>
        <end position="264"/>
    </location>
</feature>
<evidence type="ECO:0000256" key="1">
    <source>
        <dbReference type="ARBA" id="ARBA00004123"/>
    </source>
</evidence>
<accession>R4XBJ9</accession>
<dbReference type="PROSITE" id="PS50071">
    <property type="entry name" value="HOMEOBOX_2"/>
    <property type="match status" value="1"/>
</dbReference>
<dbReference type="CDD" id="cd00086">
    <property type="entry name" value="homeodomain"/>
    <property type="match status" value="1"/>
</dbReference>
<dbReference type="SUPFAM" id="SSF46689">
    <property type="entry name" value="Homeodomain-like"/>
    <property type="match status" value="1"/>
</dbReference>
<feature type="region of interest" description="Disordered" evidence="7">
    <location>
        <begin position="600"/>
        <end position="621"/>
    </location>
</feature>
<dbReference type="PANTHER" id="PTHR24208:SF166">
    <property type="entry name" value="LIM HOMEOBOX TRANSCRIPTION FACTOR 1 ALPHA, ISOFORM B"/>
    <property type="match status" value="1"/>
</dbReference>
<feature type="domain" description="Homeobox" evidence="8">
    <location>
        <begin position="202"/>
        <end position="263"/>
    </location>
</feature>
<dbReference type="OrthoDB" id="6159439at2759"/>
<feature type="region of interest" description="Disordered" evidence="7">
    <location>
        <begin position="263"/>
        <end position="304"/>
    </location>
</feature>
<organism evidence="9 10">
    <name type="scientific">Taphrina deformans (strain PYCC 5710 / ATCC 11124 / CBS 356.35 / IMI 108563 / JCM 9778 / NBRC 8474)</name>
    <name type="common">Peach leaf curl fungus</name>
    <name type="synonym">Lalaria deformans</name>
    <dbReference type="NCBI Taxonomy" id="1097556"/>
    <lineage>
        <taxon>Eukaryota</taxon>
        <taxon>Fungi</taxon>
        <taxon>Dikarya</taxon>
        <taxon>Ascomycota</taxon>
        <taxon>Taphrinomycotina</taxon>
        <taxon>Taphrinomycetes</taxon>
        <taxon>Taphrinales</taxon>
        <taxon>Taphrinaceae</taxon>
        <taxon>Taphrina</taxon>
    </lineage>
</organism>
<dbReference type="STRING" id="1097556.R4XBJ9"/>
<evidence type="ECO:0000256" key="6">
    <source>
        <dbReference type="RuleBase" id="RU000682"/>
    </source>
</evidence>
<proteinExistence type="predicted"/>
<comment type="caution">
    <text evidence="9">The sequence shown here is derived from an EMBL/GenBank/DDBJ whole genome shotgun (WGS) entry which is preliminary data.</text>
</comment>
<sequence>MRLRSLSLRLAEQKAADEKAGKSGPATSDPPCESRQVSTPMYYRVDGADNQDEMNTSASTNCYYGDHDQIQVQQSGCTSDNMHGSYLYHENVEVESYLCQQQAANDGSQACEQAGDEVKHNAGPECAYTGLDQQFAATQDTTQAYAGKDGIFSTEGCRNPPYQDYMGLDSAEEDLNGSPTSTDHEEDDASRSMERDIPKPINKKNLKRHRLSHSETRFLLNQFGQNPHPDAAQRVLLSKQINGLSVRQIQVWFQNRRAKLKRMSASDADRMLSTRSYPDGYGPQGFENQAKRQESPQDASPCLTKADISFPSQECSEAHVLQPKTDSASLSQYPIRNISSSYSAQSRQLGFVRDGTNSPYPEAATSRGAPSPQGSPAQYDATTYGLPLRASAVQSSARFVYGRPYPSPHAMYGPRSVQTNNSFVNSPEDTPVVQSPYRPYSMADQRGYYTPSLLATPTYQDTGYRQVFNVAEQVSDYHAPGQDGPYIMTTAQPHPLGYNQHVPANMDNLYSDVRAIRSHQMTSSSPEDNYHQAPPMQREVKCAYPDDENTRSIHEDYVDTPQYYGRDQNDCMESKQHEMTYAAHLQQATFHQRQVCQQDYNSDDYIPDPVVQERDQAQETA</sequence>
<feature type="region of interest" description="Disordered" evidence="7">
    <location>
        <begin position="166"/>
        <end position="196"/>
    </location>
</feature>
<gene>
    <name evidence="9" type="ORF">TAPDE_003098</name>
</gene>
<dbReference type="GO" id="GO:0000981">
    <property type="term" value="F:DNA-binding transcription factor activity, RNA polymerase II-specific"/>
    <property type="evidence" value="ECO:0007669"/>
    <property type="project" value="TreeGrafter"/>
</dbReference>
<dbReference type="GO" id="GO:0005634">
    <property type="term" value="C:nucleus"/>
    <property type="evidence" value="ECO:0007669"/>
    <property type="project" value="UniProtKB-SubCell"/>
</dbReference>
<keyword evidence="4 5" id="KW-0539">Nucleus</keyword>
<dbReference type="AlphaFoldDB" id="R4XBJ9"/>
<dbReference type="InterPro" id="IPR001356">
    <property type="entry name" value="HD"/>
</dbReference>
<evidence type="ECO:0000256" key="7">
    <source>
        <dbReference type="SAM" id="MobiDB-lite"/>
    </source>
</evidence>
<keyword evidence="10" id="KW-1185">Reference proteome</keyword>
<evidence type="ECO:0000313" key="10">
    <source>
        <dbReference type="Proteomes" id="UP000013776"/>
    </source>
</evidence>
<comment type="subcellular location">
    <subcellularLocation>
        <location evidence="1 5 6">Nucleus</location>
    </subcellularLocation>
</comment>
<evidence type="ECO:0000256" key="2">
    <source>
        <dbReference type="ARBA" id="ARBA00023125"/>
    </source>
</evidence>
<dbReference type="PANTHER" id="PTHR24208">
    <property type="entry name" value="LIM/HOMEOBOX PROTEIN LHX"/>
    <property type="match status" value="1"/>
</dbReference>
<keyword evidence="2 5" id="KW-0238">DNA-binding</keyword>
<evidence type="ECO:0000256" key="4">
    <source>
        <dbReference type="ARBA" id="ARBA00023242"/>
    </source>
</evidence>
<evidence type="ECO:0000313" key="9">
    <source>
        <dbReference type="EMBL" id="CCG82965.1"/>
    </source>
</evidence>
<evidence type="ECO:0000259" key="8">
    <source>
        <dbReference type="PROSITE" id="PS50071"/>
    </source>
</evidence>
<dbReference type="GO" id="GO:0000977">
    <property type="term" value="F:RNA polymerase II transcription regulatory region sequence-specific DNA binding"/>
    <property type="evidence" value="ECO:0007669"/>
    <property type="project" value="TreeGrafter"/>
</dbReference>
<dbReference type="InterPro" id="IPR009057">
    <property type="entry name" value="Homeodomain-like_sf"/>
</dbReference>
<dbReference type="Pfam" id="PF00046">
    <property type="entry name" value="Homeodomain"/>
    <property type="match status" value="1"/>
</dbReference>
<protein>
    <submittedName>
        <fullName evidence="9">Homeobox transcription factor</fullName>
    </submittedName>
</protein>
<feature type="compositionally biased region" description="Basic and acidic residues" evidence="7">
    <location>
        <begin position="11"/>
        <end position="21"/>
    </location>
</feature>